<reference evidence="1" key="1">
    <citation type="journal article" date="2020" name="Nature">
        <title>Giant virus diversity and host interactions through global metagenomics.</title>
        <authorList>
            <person name="Schulz F."/>
            <person name="Roux S."/>
            <person name="Paez-Espino D."/>
            <person name="Jungbluth S."/>
            <person name="Walsh D.A."/>
            <person name="Denef V.J."/>
            <person name="McMahon K.D."/>
            <person name="Konstantinidis K.T."/>
            <person name="Eloe-Fadrosh E.A."/>
            <person name="Kyrpides N.C."/>
            <person name="Woyke T."/>
        </authorList>
    </citation>
    <scope>NUCLEOTIDE SEQUENCE</scope>
    <source>
        <strain evidence="1">GVMAG-M-3300001351-8</strain>
    </source>
</reference>
<proteinExistence type="predicted"/>
<dbReference type="AlphaFoldDB" id="A0A6C0EIF2"/>
<accession>A0A6C0EIF2</accession>
<organism evidence="1">
    <name type="scientific">viral metagenome</name>
    <dbReference type="NCBI Taxonomy" id="1070528"/>
    <lineage>
        <taxon>unclassified sequences</taxon>
        <taxon>metagenomes</taxon>
        <taxon>organismal metagenomes</taxon>
    </lineage>
</organism>
<protein>
    <submittedName>
        <fullName evidence="1">Uncharacterized protein</fullName>
    </submittedName>
</protein>
<evidence type="ECO:0000313" key="1">
    <source>
        <dbReference type="EMBL" id="QHT28954.1"/>
    </source>
</evidence>
<sequence length="170" mass="19669">MSDYSFMKSGSSTLIEQPKFSDDELESIEILLSLFASNAMINASNYVKYANRNGITTIDLIYALRYEVFEFFNNPTLNDDIIEMTKEYQEMLEDDDDQVEGLDDIIIPDDEIHPFKRVPNDTIGDANIEGVNIEFIEKMHNYFDSWETWEPTTELEVILKSGIDKIDIIN</sequence>
<name>A0A6C0EIF2_9ZZZZ</name>
<dbReference type="EMBL" id="MN738866">
    <property type="protein sequence ID" value="QHT28954.1"/>
    <property type="molecule type" value="Genomic_DNA"/>
</dbReference>